<name>A0ABS4YUV3_9MICC</name>
<keyword evidence="1" id="KW-0812">Transmembrane</keyword>
<protein>
    <submittedName>
        <fullName evidence="2">Uncharacterized membrane protein HdeD (DUF308 family)</fullName>
    </submittedName>
</protein>
<sequence>MSASQETIDIFALDPATLTKKAINGMRVAFGVSGIIAVVLGIILLVWPVKTIAVVAVILGIYFLVAGAIKVGVGIFGHSISGGMRALNIVLGLLVMVAGIIALRNSAATGEALLIFTVIMIGIGWIIEGIIALVESGKAESRGWAIIFGIISIIAGIAVLAIPGWTAFWLVMMSAIMLVILGVVGVIRAFTFGKEFLKAAKL</sequence>
<feature type="transmembrane region" description="Helical" evidence="1">
    <location>
        <begin position="143"/>
        <end position="162"/>
    </location>
</feature>
<dbReference type="InterPro" id="IPR005325">
    <property type="entry name" value="DUF308_memb"/>
</dbReference>
<evidence type="ECO:0000313" key="2">
    <source>
        <dbReference type="EMBL" id="MBP2412499.1"/>
    </source>
</evidence>
<comment type="caution">
    <text evidence="2">The sequence shown here is derived from an EMBL/GenBank/DDBJ whole genome shotgun (WGS) entry which is preliminary data.</text>
</comment>
<feature type="transmembrane region" description="Helical" evidence="1">
    <location>
        <begin position="113"/>
        <end position="134"/>
    </location>
</feature>
<evidence type="ECO:0000256" key="1">
    <source>
        <dbReference type="SAM" id="Phobius"/>
    </source>
</evidence>
<dbReference type="PANTHER" id="PTHR34989:SF1">
    <property type="entry name" value="PROTEIN HDED"/>
    <property type="match status" value="1"/>
</dbReference>
<keyword evidence="1" id="KW-1133">Transmembrane helix</keyword>
<dbReference type="InterPro" id="IPR052712">
    <property type="entry name" value="Acid_resist_chaperone_HdeD"/>
</dbReference>
<reference evidence="2 3" key="1">
    <citation type="submission" date="2021-03" db="EMBL/GenBank/DDBJ databases">
        <title>Sequencing the genomes of 1000 actinobacteria strains.</title>
        <authorList>
            <person name="Klenk H.-P."/>
        </authorList>
    </citation>
    <scope>NUCLEOTIDE SEQUENCE [LARGE SCALE GENOMIC DNA]</scope>
    <source>
        <strain evidence="2 3">DSM 16005</strain>
    </source>
</reference>
<proteinExistence type="predicted"/>
<feature type="transmembrane region" description="Helical" evidence="1">
    <location>
        <begin position="28"/>
        <end position="47"/>
    </location>
</feature>
<accession>A0ABS4YUV3</accession>
<dbReference type="PANTHER" id="PTHR34989">
    <property type="entry name" value="PROTEIN HDED"/>
    <property type="match status" value="1"/>
</dbReference>
<dbReference type="EMBL" id="JAGIOI010000001">
    <property type="protein sequence ID" value="MBP2412499.1"/>
    <property type="molecule type" value="Genomic_DNA"/>
</dbReference>
<dbReference type="Pfam" id="PF03729">
    <property type="entry name" value="DUF308"/>
    <property type="match status" value="2"/>
</dbReference>
<feature type="transmembrane region" description="Helical" evidence="1">
    <location>
        <begin position="168"/>
        <end position="191"/>
    </location>
</feature>
<evidence type="ECO:0000313" key="3">
    <source>
        <dbReference type="Proteomes" id="UP000711614"/>
    </source>
</evidence>
<feature type="transmembrane region" description="Helical" evidence="1">
    <location>
        <begin position="89"/>
        <end position="107"/>
    </location>
</feature>
<feature type="transmembrane region" description="Helical" evidence="1">
    <location>
        <begin position="53"/>
        <end position="77"/>
    </location>
</feature>
<gene>
    <name evidence="2" type="ORF">JOF48_001298</name>
</gene>
<dbReference type="Proteomes" id="UP000711614">
    <property type="component" value="Unassembled WGS sequence"/>
</dbReference>
<organism evidence="2 3">
    <name type="scientific">Arthrobacter stackebrandtii</name>
    <dbReference type="NCBI Taxonomy" id="272161"/>
    <lineage>
        <taxon>Bacteria</taxon>
        <taxon>Bacillati</taxon>
        <taxon>Actinomycetota</taxon>
        <taxon>Actinomycetes</taxon>
        <taxon>Micrococcales</taxon>
        <taxon>Micrococcaceae</taxon>
        <taxon>Arthrobacter</taxon>
    </lineage>
</organism>
<keyword evidence="3" id="KW-1185">Reference proteome</keyword>
<dbReference type="RefSeq" id="WP_209678640.1">
    <property type="nucleotide sequence ID" value="NZ_JAGIOI010000001.1"/>
</dbReference>
<keyword evidence="1" id="KW-0472">Membrane</keyword>